<name>A0A443SV96_9ACAR</name>
<evidence type="ECO:0000256" key="2">
    <source>
        <dbReference type="SAM" id="MobiDB-lite"/>
    </source>
</evidence>
<dbReference type="InterPro" id="IPR039102">
    <property type="entry name" value="FAM13"/>
</dbReference>
<dbReference type="EMBL" id="NCKV01000161">
    <property type="protein sequence ID" value="RWS31445.1"/>
    <property type="molecule type" value="Genomic_DNA"/>
</dbReference>
<sequence length="950" mass="108951">MKARMRRLSASVDAAILDHGKHSDELKFCIFNHSDSGESRIERVRRLISSPLTRRKSTCSPGLSSAHSKSDLKVFGTPLEIVAHQEFGNIASQKEPSIPYVMSRLCNFIEDNNGLQFEGLFRTSGNAKLIEKLRTTFDSEGDAPLETDGDIPAAAALLKLFLRELPDSLIPSSMHFDFLNSVRGFAVDKENTVCQLQGLVGSLPDENYFMLKYLSNFLRRVASQESHNRMNPGSLGIVFGPNIFRVSTDDYKGLKEQALTNQIVSLFISEYETIFEGKRKVSLSLLSRFNTLPPLHVDIPSTEIQETFLTVSSHSIKSEASFKSEMSFKSHVEDSNLPILMIDDLSIINTQSGRKRKERKLLGFHSPALRSSSEERNINESKKSLIVSDMRRCSSHENVLPTEDVKTDSPLISTSPHPPHAKRREMDSVNDFQSTSSRRLQQRSVEREVHRFSEQKTVKMCDREINYLSFDGKEPTDSLKENEYKLHNESEAKSYIQTHPMFNVSNVDNKQTEFNLKESVSNTPQNSVLREIPAFDLNTLHQNADGCEPIISEHRYSWPSLNGNWQNTSAEDVNNSMPTNPSSYPLLQHSSLQVLKKANSYEAPLSPSAYRGFLSHRVAHLDETIPPSPPVEQQEIFLAKKNTTISETAAMKDLKKRISSLKKKVKQFENEFEQENGYRPSQEQKLNSCVCRPILLELNKHRKDLKELKEDSRLELRIPTNRDVWCNSDIQIVTAKRRESNDFDFDVFPTCGEKSDVLLENVLCEIQKRLKEKREKANRPDDVEEMSTEQILDEKLDVQKALLKYESLFGRPESKEDRDVMRPIYDRYRTLKRLASRFSSKTAKKDSTELQPILEHVAMNFSSPGPQSNLHELPFFELLKEMQETATEKKHLRKVIKTFEEDFQKKMGRKVEKEDRVHLETVYVNYKHVKGKLRLMEALVAKNERSRIRN</sequence>
<dbReference type="GO" id="GO:0007165">
    <property type="term" value="P:signal transduction"/>
    <property type="evidence" value="ECO:0007669"/>
    <property type="project" value="InterPro"/>
</dbReference>
<dbReference type="PANTHER" id="PTHR15904:SF17">
    <property type="entry name" value="RHO-GAP DOMAIN-CONTAINING PROTEIN"/>
    <property type="match status" value="1"/>
</dbReference>
<dbReference type="Gene3D" id="1.10.555.10">
    <property type="entry name" value="Rho GTPase activation protein"/>
    <property type="match status" value="1"/>
</dbReference>
<feature type="region of interest" description="Disordered" evidence="2">
    <location>
        <begin position="390"/>
        <end position="448"/>
    </location>
</feature>
<accession>A0A443SV96</accession>
<dbReference type="InterPro" id="IPR008936">
    <property type="entry name" value="Rho_GTPase_activation_prot"/>
</dbReference>
<dbReference type="PROSITE" id="PS50238">
    <property type="entry name" value="RHOGAP"/>
    <property type="match status" value="1"/>
</dbReference>
<feature type="compositionally biased region" description="Low complexity" evidence="2">
    <location>
        <begin position="433"/>
        <end position="443"/>
    </location>
</feature>
<dbReference type="PANTHER" id="PTHR15904">
    <property type="entry name" value="FAM13"/>
    <property type="match status" value="1"/>
</dbReference>
<dbReference type="STRING" id="299467.A0A443SV96"/>
<dbReference type="Proteomes" id="UP000288716">
    <property type="component" value="Unassembled WGS sequence"/>
</dbReference>
<reference evidence="4 5" key="1">
    <citation type="journal article" date="2018" name="Gigascience">
        <title>Genomes of trombidid mites reveal novel predicted allergens and laterally-transferred genes associated with secondary metabolism.</title>
        <authorList>
            <person name="Dong X."/>
            <person name="Chaisiri K."/>
            <person name="Xia D."/>
            <person name="Armstrong S.D."/>
            <person name="Fang Y."/>
            <person name="Donnelly M.J."/>
            <person name="Kadowaki T."/>
            <person name="McGarry J.W."/>
            <person name="Darby A.C."/>
            <person name="Makepeace B.L."/>
        </authorList>
    </citation>
    <scope>NUCLEOTIDE SEQUENCE [LARGE SCALE GENOMIC DNA]</scope>
    <source>
        <strain evidence="4">UoL-UT</strain>
    </source>
</reference>
<comment type="similarity">
    <text evidence="1">Belongs to the FAM13 family.</text>
</comment>
<evidence type="ECO:0000313" key="5">
    <source>
        <dbReference type="Proteomes" id="UP000288716"/>
    </source>
</evidence>
<protein>
    <submittedName>
        <fullName evidence="4">Protein FAM13A-like protein</fullName>
    </submittedName>
</protein>
<evidence type="ECO:0000259" key="3">
    <source>
        <dbReference type="PROSITE" id="PS50238"/>
    </source>
</evidence>
<dbReference type="InterPro" id="IPR000198">
    <property type="entry name" value="RhoGAP_dom"/>
</dbReference>
<evidence type="ECO:0000313" key="4">
    <source>
        <dbReference type="EMBL" id="RWS31445.1"/>
    </source>
</evidence>
<dbReference type="Pfam" id="PF26116">
    <property type="entry name" value="FAM13A"/>
    <property type="match status" value="1"/>
</dbReference>
<dbReference type="VEuPathDB" id="VectorBase:LDEU000591"/>
<evidence type="ECO:0000256" key="1">
    <source>
        <dbReference type="ARBA" id="ARBA00007549"/>
    </source>
</evidence>
<comment type="caution">
    <text evidence="4">The sequence shown here is derived from an EMBL/GenBank/DDBJ whole genome shotgun (WGS) entry which is preliminary data.</text>
</comment>
<feature type="domain" description="Rho-GAP" evidence="3">
    <location>
        <begin position="77"/>
        <end position="275"/>
    </location>
</feature>
<dbReference type="SMART" id="SM00324">
    <property type="entry name" value="RhoGAP"/>
    <property type="match status" value="1"/>
</dbReference>
<dbReference type="Pfam" id="PF00620">
    <property type="entry name" value="RhoGAP"/>
    <property type="match status" value="1"/>
</dbReference>
<gene>
    <name evidence="4" type="ORF">B4U80_02720</name>
</gene>
<dbReference type="OrthoDB" id="185175at2759"/>
<dbReference type="InterPro" id="IPR059029">
    <property type="entry name" value="FAM13A_dom"/>
</dbReference>
<keyword evidence="5" id="KW-1185">Reference proteome</keyword>
<proteinExistence type="inferred from homology"/>
<dbReference type="SUPFAM" id="SSF48350">
    <property type="entry name" value="GTPase activation domain, GAP"/>
    <property type="match status" value="1"/>
</dbReference>
<organism evidence="4 5">
    <name type="scientific">Leptotrombidium deliense</name>
    <dbReference type="NCBI Taxonomy" id="299467"/>
    <lineage>
        <taxon>Eukaryota</taxon>
        <taxon>Metazoa</taxon>
        <taxon>Ecdysozoa</taxon>
        <taxon>Arthropoda</taxon>
        <taxon>Chelicerata</taxon>
        <taxon>Arachnida</taxon>
        <taxon>Acari</taxon>
        <taxon>Acariformes</taxon>
        <taxon>Trombidiformes</taxon>
        <taxon>Prostigmata</taxon>
        <taxon>Anystina</taxon>
        <taxon>Parasitengona</taxon>
        <taxon>Trombiculoidea</taxon>
        <taxon>Trombiculidae</taxon>
        <taxon>Leptotrombidium</taxon>
    </lineage>
</organism>
<dbReference type="AlphaFoldDB" id="A0A443SV96"/>